<gene>
    <name evidence="7" type="primary">cyp</name>
    <name evidence="7" type="ORF">DESAM_20659</name>
</gene>
<feature type="signal peptide" evidence="5">
    <location>
        <begin position="1"/>
        <end position="25"/>
    </location>
</feature>
<dbReference type="PRINTS" id="PR00153">
    <property type="entry name" value="CSAPPISMRASE"/>
</dbReference>
<dbReference type="InterPro" id="IPR044665">
    <property type="entry name" value="E_coli_cyclophilin_A-like"/>
</dbReference>
<sequence>MKRTRILLVAALFCMVLFAVSVASAANSKVFVKVQTTMGNIVLELDRDKAPKSVENFLRYVNEGHYDGTIFHRVIDGFMIQGGNMDKNMKPRDTHEPIENEARNGLYNDKYTVAMARTNNPHSATDQFFINVIDNNFLNFKSPSGSGWGYAVFGKVIGGKKVVDKIAKTVTFRKGRYDDVPVKPVVIIKAEEVKQ</sequence>
<dbReference type="InterPro" id="IPR029000">
    <property type="entry name" value="Cyclophilin-like_dom_sf"/>
</dbReference>
<evidence type="ECO:0000313" key="8">
    <source>
        <dbReference type="Proteomes" id="UP000010808"/>
    </source>
</evidence>
<evidence type="ECO:0000256" key="2">
    <source>
        <dbReference type="ARBA" id="ARBA00007365"/>
    </source>
</evidence>
<reference evidence="7 8" key="1">
    <citation type="submission" date="2012-10" db="EMBL/GenBank/DDBJ databases">
        <authorList>
            <person name="Genoscope - CEA"/>
        </authorList>
    </citation>
    <scope>NUCLEOTIDE SEQUENCE [LARGE SCALE GENOMIC DNA]</scope>
    <source>
        <strain evidence="8">AM13 / DSM 14728</strain>
    </source>
</reference>
<dbReference type="EMBL" id="FO203522">
    <property type="protein sequence ID" value="CCO22946.1"/>
    <property type="molecule type" value="Genomic_DNA"/>
</dbReference>
<dbReference type="InterPro" id="IPR002130">
    <property type="entry name" value="Cyclophilin-type_PPIase_dom"/>
</dbReference>
<evidence type="ECO:0000256" key="3">
    <source>
        <dbReference type="ARBA" id="ARBA00023110"/>
    </source>
</evidence>
<dbReference type="GO" id="GO:0006457">
    <property type="term" value="P:protein folding"/>
    <property type="evidence" value="ECO:0007669"/>
    <property type="project" value="InterPro"/>
</dbReference>
<organism evidence="7 8">
    <name type="scientific">Maridesulfovibrio hydrothermalis AM13 = DSM 14728</name>
    <dbReference type="NCBI Taxonomy" id="1121451"/>
    <lineage>
        <taxon>Bacteria</taxon>
        <taxon>Pseudomonadati</taxon>
        <taxon>Thermodesulfobacteriota</taxon>
        <taxon>Desulfovibrionia</taxon>
        <taxon>Desulfovibrionales</taxon>
        <taxon>Desulfovibrionaceae</taxon>
        <taxon>Maridesulfovibrio</taxon>
    </lineage>
</organism>
<feature type="chain" id="PRO_5006527661" description="Peptidyl-prolyl cis-trans isomerase" evidence="5">
    <location>
        <begin position="26"/>
        <end position="195"/>
    </location>
</feature>
<dbReference type="Pfam" id="PF00160">
    <property type="entry name" value="Pro_isomerase"/>
    <property type="match status" value="1"/>
</dbReference>
<comment type="catalytic activity">
    <reaction evidence="5">
        <text>[protein]-peptidylproline (omega=180) = [protein]-peptidylproline (omega=0)</text>
        <dbReference type="Rhea" id="RHEA:16237"/>
        <dbReference type="Rhea" id="RHEA-COMP:10747"/>
        <dbReference type="Rhea" id="RHEA-COMP:10748"/>
        <dbReference type="ChEBI" id="CHEBI:83833"/>
        <dbReference type="ChEBI" id="CHEBI:83834"/>
        <dbReference type="EC" id="5.2.1.8"/>
    </reaction>
</comment>
<name>L0RBM8_9BACT</name>
<dbReference type="HOGENOM" id="CLU_012062_16_9_7"/>
<feature type="domain" description="PPIase cyclophilin-type" evidence="6">
    <location>
        <begin position="35"/>
        <end position="192"/>
    </location>
</feature>
<dbReference type="InterPro" id="IPR020892">
    <property type="entry name" value="Cyclophilin-type_PPIase_CS"/>
</dbReference>
<evidence type="ECO:0000313" key="7">
    <source>
        <dbReference type="EMBL" id="CCO22946.1"/>
    </source>
</evidence>
<dbReference type="PIRSF" id="PIRSF001467">
    <property type="entry name" value="Peptidylpro_ismrse"/>
    <property type="match status" value="1"/>
</dbReference>
<keyword evidence="5" id="KW-0732">Signal</keyword>
<dbReference type="Proteomes" id="UP000010808">
    <property type="component" value="Chromosome"/>
</dbReference>
<proteinExistence type="inferred from homology"/>
<keyword evidence="3 5" id="KW-0697">Rotamase</keyword>
<dbReference type="CDD" id="cd01920">
    <property type="entry name" value="cyclophilin_EcCYP_like"/>
    <property type="match status" value="1"/>
</dbReference>
<keyword evidence="8" id="KW-1185">Reference proteome</keyword>
<evidence type="ECO:0000259" key="6">
    <source>
        <dbReference type="PROSITE" id="PS50072"/>
    </source>
</evidence>
<evidence type="ECO:0000256" key="1">
    <source>
        <dbReference type="ARBA" id="ARBA00002388"/>
    </source>
</evidence>
<comment type="similarity">
    <text evidence="2 5">Belongs to the cyclophilin-type PPIase family.</text>
</comment>
<keyword evidence="4 5" id="KW-0413">Isomerase</keyword>
<comment type="function">
    <text evidence="1 5">PPIases accelerate the folding of proteins. It catalyzes the cis-trans isomerization of proline imidic peptide bonds in oligopeptides.</text>
</comment>
<dbReference type="AlphaFoldDB" id="L0RBM8"/>
<accession>L0RBM8</accession>
<evidence type="ECO:0000256" key="5">
    <source>
        <dbReference type="RuleBase" id="RU363019"/>
    </source>
</evidence>
<dbReference type="SUPFAM" id="SSF50891">
    <property type="entry name" value="Cyclophilin-like"/>
    <property type="match status" value="1"/>
</dbReference>
<dbReference type="PANTHER" id="PTHR43246">
    <property type="entry name" value="PEPTIDYL-PROLYL CIS-TRANS ISOMERASE CYP38, CHLOROPLASTIC"/>
    <property type="match status" value="1"/>
</dbReference>
<dbReference type="RefSeq" id="WP_015335551.1">
    <property type="nucleotide sequence ID" value="NC_020055.1"/>
</dbReference>
<dbReference type="PROSITE" id="PS50072">
    <property type="entry name" value="CSA_PPIASE_2"/>
    <property type="match status" value="1"/>
</dbReference>
<evidence type="ECO:0000256" key="4">
    <source>
        <dbReference type="ARBA" id="ARBA00023235"/>
    </source>
</evidence>
<dbReference type="GO" id="GO:0003755">
    <property type="term" value="F:peptidyl-prolyl cis-trans isomerase activity"/>
    <property type="evidence" value="ECO:0007669"/>
    <property type="project" value="UniProtKB-UniRule"/>
</dbReference>
<dbReference type="PATRIC" id="fig|1121451.3.peg.917"/>
<dbReference type="EC" id="5.2.1.8" evidence="5"/>
<dbReference type="KEGG" id="dhy:DESAM_20659"/>
<dbReference type="STRING" id="1121451.DESAM_20659"/>
<dbReference type="eggNOG" id="COG0652">
    <property type="taxonomic scope" value="Bacteria"/>
</dbReference>
<dbReference type="PROSITE" id="PS00170">
    <property type="entry name" value="CSA_PPIASE_1"/>
    <property type="match status" value="1"/>
</dbReference>
<dbReference type="Gene3D" id="2.40.100.10">
    <property type="entry name" value="Cyclophilin-like"/>
    <property type="match status" value="1"/>
</dbReference>
<protein>
    <recommendedName>
        <fullName evidence="5">Peptidyl-prolyl cis-trans isomerase</fullName>
        <shortName evidence="5">PPIase</shortName>
        <ecNumber evidence="5">5.2.1.8</ecNumber>
    </recommendedName>
</protein>
<dbReference type="InterPro" id="IPR024936">
    <property type="entry name" value="Cyclophilin-type_PPIase"/>
</dbReference>